<dbReference type="InterPro" id="IPR014284">
    <property type="entry name" value="RNA_pol_sigma-70_dom"/>
</dbReference>
<dbReference type="RefSeq" id="WP_182978456.1">
    <property type="nucleotide sequence ID" value="NZ_BAABGB010000013.1"/>
</dbReference>
<evidence type="ECO:0000256" key="4">
    <source>
        <dbReference type="ARBA" id="ARBA00023163"/>
    </source>
</evidence>
<evidence type="ECO:0000256" key="1">
    <source>
        <dbReference type="ARBA" id="ARBA00010641"/>
    </source>
</evidence>
<evidence type="ECO:0000259" key="6">
    <source>
        <dbReference type="Pfam" id="PF04542"/>
    </source>
</evidence>
<dbReference type="InterPro" id="IPR013249">
    <property type="entry name" value="RNA_pol_sigma70_r4_t2"/>
</dbReference>
<feature type="compositionally biased region" description="Basic residues" evidence="5">
    <location>
        <begin position="184"/>
        <end position="193"/>
    </location>
</feature>
<dbReference type="InterPro" id="IPR013325">
    <property type="entry name" value="RNA_pol_sigma_r2"/>
</dbReference>
<dbReference type="SUPFAM" id="SSF88659">
    <property type="entry name" value="Sigma3 and sigma4 domains of RNA polymerase sigma factors"/>
    <property type="match status" value="1"/>
</dbReference>
<dbReference type="NCBIfam" id="TIGR02937">
    <property type="entry name" value="sigma70-ECF"/>
    <property type="match status" value="1"/>
</dbReference>
<sequence>MVMQADRLEWIAKHILPHEPQLRVWLRGLSGIDVDDIVQDTYAILIEAHVAHIQSPRAYLFTVARNLVLQHYRRAKIISIVALADFDAQSIMEDAPPVDEVVGARQELAQLHATMAELPEKCRDVLVLRRVEGWSQKQVAHHLGVSENVVEKQLARALRLLGRAFGRSGTDQDEMARSETAQRRSIRQRHRPG</sequence>
<dbReference type="InterPro" id="IPR036388">
    <property type="entry name" value="WH-like_DNA-bd_sf"/>
</dbReference>
<comment type="similarity">
    <text evidence="1">Belongs to the sigma-70 factor family. ECF subfamily.</text>
</comment>
<evidence type="ECO:0000313" key="8">
    <source>
        <dbReference type="EMBL" id="MBB2171879.1"/>
    </source>
</evidence>
<dbReference type="InterPro" id="IPR013324">
    <property type="entry name" value="RNA_pol_sigma_r3/r4-like"/>
</dbReference>
<dbReference type="GO" id="GO:0006352">
    <property type="term" value="P:DNA-templated transcription initiation"/>
    <property type="evidence" value="ECO:0007669"/>
    <property type="project" value="InterPro"/>
</dbReference>
<dbReference type="Proteomes" id="UP000577891">
    <property type="component" value="Unassembled WGS sequence"/>
</dbReference>
<keyword evidence="9" id="KW-1185">Reference proteome</keyword>
<keyword evidence="2" id="KW-0805">Transcription regulation</keyword>
<evidence type="ECO:0000313" key="9">
    <source>
        <dbReference type="Proteomes" id="UP000577891"/>
    </source>
</evidence>
<dbReference type="GO" id="GO:0016987">
    <property type="term" value="F:sigma factor activity"/>
    <property type="evidence" value="ECO:0007669"/>
    <property type="project" value="UniProtKB-KW"/>
</dbReference>
<dbReference type="Pfam" id="PF04542">
    <property type="entry name" value="Sigma70_r2"/>
    <property type="match status" value="1"/>
</dbReference>
<dbReference type="EMBL" id="JABEQE010000004">
    <property type="protein sequence ID" value="MBB2171879.1"/>
    <property type="molecule type" value="Genomic_DNA"/>
</dbReference>
<evidence type="ECO:0000256" key="2">
    <source>
        <dbReference type="ARBA" id="ARBA00023015"/>
    </source>
</evidence>
<dbReference type="Pfam" id="PF08281">
    <property type="entry name" value="Sigma70_r4_2"/>
    <property type="match status" value="1"/>
</dbReference>
<comment type="caution">
    <text evidence="8">The sequence shown here is derived from an EMBL/GenBank/DDBJ whole genome shotgun (WGS) entry which is preliminary data.</text>
</comment>
<name>A0A7W4IZF8_9PROT</name>
<feature type="region of interest" description="Disordered" evidence="5">
    <location>
        <begin position="169"/>
        <end position="193"/>
    </location>
</feature>
<evidence type="ECO:0000256" key="5">
    <source>
        <dbReference type="SAM" id="MobiDB-lite"/>
    </source>
</evidence>
<proteinExistence type="inferred from homology"/>
<dbReference type="InterPro" id="IPR039425">
    <property type="entry name" value="RNA_pol_sigma-70-like"/>
</dbReference>
<dbReference type="InterPro" id="IPR007627">
    <property type="entry name" value="RNA_pol_sigma70_r2"/>
</dbReference>
<dbReference type="Gene3D" id="1.10.1740.10">
    <property type="match status" value="1"/>
</dbReference>
<dbReference type="GO" id="GO:0003677">
    <property type="term" value="F:DNA binding"/>
    <property type="evidence" value="ECO:0007669"/>
    <property type="project" value="InterPro"/>
</dbReference>
<feature type="domain" description="RNA polymerase sigma-70 region 2" evidence="6">
    <location>
        <begin position="18"/>
        <end position="76"/>
    </location>
</feature>
<dbReference type="Gene3D" id="1.10.10.10">
    <property type="entry name" value="Winged helix-like DNA-binding domain superfamily/Winged helix DNA-binding domain"/>
    <property type="match status" value="1"/>
</dbReference>
<dbReference type="PANTHER" id="PTHR43133:SF63">
    <property type="entry name" value="RNA POLYMERASE SIGMA FACTOR FECI-RELATED"/>
    <property type="match status" value="1"/>
</dbReference>
<reference evidence="8 9" key="1">
    <citation type="submission" date="2020-04" db="EMBL/GenBank/DDBJ databases">
        <title>Description of novel Gluconacetobacter.</title>
        <authorList>
            <person name="Sombolestani A."/>
        </authorList>
    </citation>
    <scope>NUCLEOTIDE SEQUENCE [LARGE SCALE GENOMIC DNA]</scope>
    <source>
        <strain evidence="8 9">LMG 27724</strain>
    </source>
</reference>
<feature type="domain" description="RNA polymerase sigma factor 70 region 4 type 2" evidence="7">
    <location>
        <begin position="109"/>
        <end position="161"/>
    </location>
</feature>
<dbReference type="AlphaFoldDB" id="A0A7W4IZF8"/>
<accession>A0A7W4IZF8</accession>
<dbReference type="CDD" id="cd06171">
    <property type="entry name" value="Sigma70_r4"/>
    <property type="match status" value="1"/>
</dbReference>
<keyword evidence="4" id="KW-0804">Transcription</keyword>
<keyword evidence="3" id="KW-0731">Sigma factor</keyword>
<evidence type="ECO:0000259" key="7">
    <source>
        <dbReference type="Pfam" id="PF08281"/>
    </source>
</evidence>
<evidence type="ECO:0000256" key="3">
    <source>
        <dbReference type="ARBA" id="ARBA00023082"/>
    </source>
</evidence>
<organism evidence="8 9">
    <name type="scientific">Gluconacetobacter asukensis</name>
    <dbReference type="NCBI Taxonomy" id="1017181"/>
    <lineage>
        <taxon>Bacteria</taxon>
        <taxon>Pseudomonadati</taxon>
        <taxon>Pseudomonadota</taxon>
        <taxon>Alphaproteobacteria</taxon>
        <taxon>Acetobacterales</taxon>
        <taxon>Acetobacteraceae</taxon>
        <taxon>Gluconacetobacter</taxon>
    </lineage>
</organism>
<protein>
    <submittedName>
        <fullName evidence="8">Sigma-70 family RNA polymerase sigma factor</fullName>
    </submittedName>
</protein>
<dbReference type="SUPFAM" id="SSF88946">
    <property type="entry name" value="Sigma2 domain of RNA polymerase sigma factors"/>
    <property type="match status" value="1"/>
</dbReference>
<dbReference type="PANTHER" id="PTHR43133">
    <property type="entry name" value="RNA POLYMERASE ECF-TYPE SIGMA FACTO"/>
    <property type="match status" value="1"/>
</dbReference>
<gene>
    <name evidence="8" type="ORF">HLH35_07055</name>
</gene>